<gene>
    <name evidence="5" type="ORF">CTOB1V02_LOCUS11284</name>
</gene>
<dbReference type="InterPro" id="IPR001611">
    <property type="entry name" value="Leu-rich_rpt"/>
</dbReference>
<dbReference type="SUPFAM" id="SSF52058">
    <property type="entry name" value="L domain-like"/>
    <property type="match status" value="1"/>
</dbReference>
<proteinExistence type="predicted"/>
<evidence type="ECO:0000256" key="1">
    <source>
        <dbReference type="ARBA" id="ARBA00022614"/>
    </source>
</evidence>
<feature type="non-terminal residue" evidence="5">
    <location>
        <position position="413"/>
    </location>
</feature>
<evidence type="ECO:0000256" key="3">
    <source>
        <dbReference type="ARBA" id="ARBA00022737"/>
    </source>
</evidence>
<keyword evidence="3" id="KW-0677">Repeat</keyword>
<name>A0A7R8WM44_9CRUS</name>
<dbReference type="Gene3D" id="3.80.10.10">
    <property type="entry name" value="Ribonuclease Inhibitor"/>
    <property type="match status" value="2"/>
</dbReference>
<evidence type="ECO:0000256" key="4">
    <source>
        <dbReference type="SAM" id="MobiDB-lite"/>
    </source>
</evidence>
<protein>
    <submittedName>
        <fullName evidence="5">Uncharacterized protein</fullName>
    </submittedName>
</protein>
<feature type="region of interest" description="Disordered" evidence="4">
    <location>
        <begin position="375"/>
        <end position="413"/>
    </location>
</feature>
<reference evidence="5" key="1">
    <citation type="submission" date="2020-11" db="EMBL/GenBank/DDBJ databases">
        <authorList>
            <person name="Tran Van P."/>
        </authorList>
    </citation>
    <scope>NUCLEOTIDE SEQUENCE</scope>
</reference>
<dbReference type="GO" id="GO:0016020">
    <property type="term" value="C:membrane"/>
    <property type="evidence" value="ECO:0007669"/>
    <property type="project" value="TreeGrafter"/>
</dbReference>
<dbReference type="OrthoDB" id="694479at2759"/>
<dbReference type="PANTHER" id="PTHR24364:SF18">
    <property type="entry name" value="LP06937P"/>
    <property type="match status" value="1"/>
</dbReference>
<keyword evidence="2" id="KW-0732">Signal</keyword>
<evidence type="ECO:0000256" key="2">
    <source>
        <dbReference type="ARBA" id="ARBA00022729"/>
    </source>
</evidence>
<dbReference type="PANTHER" id="PTHR24364">
    <property type="entry name" value="LP06937P"/>
    <property type="match status" value="1"/>
</dbReference>
<organism evidence="5">
    <name type="scientific">Cyprideis torosa</name>
    <dbReference type="NCBI Taxonomy" id="163714"/>
    <lineage>
        <taxon>Eukaryota</taxon>
        <taxon>Metazoa</taxon>
        <taxon>Ecdysozoa</taxon>
        <taxon>Arthropoda</taxon>
        <taxon>Crustacea</taxon>
        <taxon>Oligostraca</taxon>
        <taxon>Ostracoda</taxon>
        <taxon>Podocopa</taxon>
        <taxon>Podocopida</taxon>
        <taxon>Cytherocopina</taxon>
        <taxon>Cytheroidea</taxon>
        <taxon>Cytherideidae</taxon>
        <taxon>Cyprideis</taxon>
    </lineage>
</organism>
<accession>A0A7R8WM44</accession>
<dbReference type="PROSITE" id="PS51450">
    <property type="entry name" value="LRR"/>
    <property type="match status" value="1"/>
</dbReference>
<sequence length="413" mass="46149">MPLLECDVRAPTVVSGESASALTTSSNPITKDQGVAHGNSCYPCPAPTMIFPCRCSFEPRDVQLTLRCENLSSHVDLRHVFSAAFPFEKFHDFSLMNSMLEIIPGDAFRFLTFQEFSVFDTDVMHIDGQALIRMRKHLRKLKFQRNHMREFPFYSLKFLPHLKSLILDNNDIMKLEPIVSKSLQVFNVSGNEISNFPEHAFKASVVDCDANHLVHVDLSSNPLQQVPPKFLWPNKKLRSVNLDGCKFEVLKSGTFVTQSPDLKLISLRKNDIRLIEKDAFRVSKDTTILLDRNHLSALDEHVFRPLLNRLARGSGTINVEDNPIRCDCSVAWLAVDDKLKQKVAGHCMEGAKISASTAAKQDFGHQWRCADDLHEEHPPEKSCLSGNGGTSPSQSGDLAPRSQALGPSLRGTG</sequence>
<keyword evidence="1" id="KW-0433">Leucine-rich repeat</keyword>
<dbReference type="EMBL" id="OB666302">
    <property type="protein sequence ID" value="CAD7233462.1"/>
    <property type="molecule type" value="Genomic_DNA"/>
</dbReference>
<dbReference type="InterPro" id="IPR032675">
    <property type="entry name" value="LRR_dom_sf"/>
</dbReference>
<dbReference type="AlphaFoldDB" id="A0A7R8WM44"/>
<evidence type="ECO:0000313" key="5">
    <source>
        <dbReference type="EMBL" id="CAD7233462.1"/>
    </source>
</evidence>
<dbReference type="InterPro" id="IPR052286">
    <property type="entry name" value="Wnt_signaling_inhibitor"/>
</dbReference>